<name>A0A6B8RSX4_9BACL</name>
<accession>A0A6B8RSX4</accession>
<keyword evidence="1" id="KW-1133">Transmembrane helix</keyword>
<organism evidence="2 3">
    <name type="scientific">Paenibacillus psychroresistens</name>
    <dbReference type="NCBI Taxonomy" id="1778678"/>
    <lineage>
        <taxon>Bacteria</taxon>
        <taxon>Bacillati</taxon>
        <taxon>Bacillota</taxon>
        <taxon>Bacilli</taxon>
        <taxon>Bacillales</taxon>
        <taxon>Paenibacillaceae</taxon>
        <taxon>Paenibacillus</taxon>
    </lineage>
</organism>
<evidence type="ECO:0000256" key="1">
    <source>
        <dbReference type="SAM" id="Phobius"/>
    </source>
</evidence>
<dbReference type="Proteomes" id="UP000426246">
    <property type="component" value="Chromosome"/>
</dbReference>
<dbReference type="OrthoDB" id="2628472at2"/>
<dbReference type="AlphaFoldDB" id="A0A6B8RSX4"/>
<evidence type="ECO:0000313" key="3">
    <source>
        <dbReference type="Proteomes" id="UP000426246"/>
    </source>
</evidence>
<proteinExistence type="predicted"/>
<dbReference type="RefSeq" id="WP_155703937.1">
    <property type="nucleotide sequence ID" value="NZ_CP034235.1"/>
</dbReference>
<sequence>MKTSELSAIEFSARFGKDKIIPGPFSYFLCDNGLGLIKDNIKKSIEVLAAAEISHVELTLEDELALLSLVCGEFSEEIIIPKHDTLMDYEAREKSTSRNQNTIWGLFFTFIVICLVICVYIFR</sequence>
<evidence type="ECO:0000313" key="2">
    <source>
        <dbReference type="EMBL" id="QGQ98832.1"/>
    </source>
</evidence>
<feature type="transmembrane region" description="Helical" evidence="1">
    <location>
        <begin position="102"/>
        <end position="122"/>
    </location>
</feature>
<reference evidence="3" key="1">
    <citation type="submission" date="2018-11" db="EMBL/GenBank/DDBJ databases">
        <title>Complete genome sequence of Paenibacillus sp. ML311-T8.</title>
        <authorList>
            <person name="Nam Y.-D."/>
            <person name="Kang J."/>
            <person name="Chung W.-H."/>
            <person name="Park Y.S."/>
        </authorList>
    </citation>
    <scope>NUCLEOTIDE SEQUENCE [LARGE SCALE GENOMIC DNA]</scope>
    <source>
        <strain evidence="3">ML311-T8</strain>
    </source>
</reference>
<gene>
    <name evidence="2" type="ORF">EHS13_30110</name>
</gene>
<keyword evidence="3" id="KW-1185">Reference proteome</keyword>
<keyword evidence="1" id="KW-0812">Transmembrane</keyword>
<dbReference type="EMBL" id="CP034235">
    <property type="protein sequence ID" value="QGQ98832.1"/>
    <property type="molecule type" value="Genomic_DNA"/>
</dbReference>
<dbReference type="KEGG" id="ppsc:EHS13_30110"/>
<protein>
    <submittedName>
        <fullName evidence="2">Uncharacterized protein</fullName>
    </submittedName>
</protein>
<keyword evidence="1" id="KW-0472">Membrane</keyword>